<keyword evidence="2 5" id="KW-0812">Transmembrane</keyword>
<feature type="domain" description="Major facilitator superfamily (MFS) profile" evidence="6">
    <location>
        <begin position="1"/>
        <end position="389"/>
    </location>
</feature>
<evidence type="ECO:0000256" key="4">
    <source>
        <dbReference type="ARBA" id="ARBA00023136"/>
    </source>
</evidence>
<accession>A0A1I5UMW3</accession>
<protein>
    <submittedName>
        <fullName evidence="7">Fucose permease</fullName>
    </submittedName>
</protein>
<feature type="transmembrane region" description="Helical" evidence="5">
    <location>
        <begin position="157"/>
        <end position="175"/>
    </location>
</feature>
<evidence type="ECO:0000256" key="3">
    <source>
        <dbReference type="ARBA" id="ARBA00022989"/>
    </source>
</evidence>
<feature type="transmembrane region" description="Helical" evidence="5">
    <location>
        <begin position="204"/>
        <end position="221"/>
    </location>
</feature>
<evidence type="ECO:0000256" key="5">
    <source>
        <dbReference type="SAM" id="Phobius"/>
    </source>
</evidence>
<gene>
    <name evidence="7" type="ORF">SAMN05421810_10412</name>
</gene>
<keyword evidence="3 5" id="KW-1133">Transmembrane helix</keyword>
<dbReference type="Pfam" id="PF07690">
    <property type="entry name" value="MFS_1"/>
    <property type="match status" value="1"/>
</dbReference>
<feature type="transmembrane region" description="Helical" evidence="5">
    <location>
        <begin position="333"/>
        <end position="354"/>
    </location>
</feature>
<feature type="transmembrane region" description="Helical" evidence="5">
    <location>
        <begin position="360"/>
        <end position="381"/>
    </location>
</feature>
<dbReference type="PROSITE" id="PS50850">
    <property type="entry name" value="MFS"/>
    <property type="match status" value="1"/>
</dbReference>
<dbReference type="GO" id="GO:0005886">
    <property type="term" value="C:plasma membrane"/>
    <property type="evidence" value="ECO:0007669"/>
    <property type="project" value="UniProtKB-SubCell"/>
</dbReference>
<evidence type="ECO:0000256" key="2">
    <source>
        <dbReference type="ARBA" id="ARBA00022692"/>
    </source>
</evidence>
<dbReference type="SUPFAM" id="SSF103473">
    <property type="entry name" value="MFS general substrate transporter"/>
    <property type="match status" value="1"/>
</dbReference>
<feature type="transmembrane region" description="Helical" evidence="5">
    <location>
        <begin position="130"/>
        <end position="151"/>
    </location>
</feature>
<dbReference type="Gene3D" id="1.20.1250.20">
    <property type="entry name" value="MFS general substrate transporter like domains"/>
    <property type="match status" value="2"/>
</dbReference>
<dbReference type="InterPro" id="IPR011701">
    <property type="entry name" value="MFS"/>
</dbReference>
<feature type="transmembrane region" description="Helical" evidence="5">
    <location>
        <begin position="94"/>
        <end position="118"/>
    </location>
</feature>
<dbReference type="PANTHER" id="PTHR23514:SF13">
    <property type="entry name" value="INNER MEMBRANE PROTEIN YBJJ"/>
    <property type="match status" value="1"/>
</dbReference>
<sequence>MVSQRFAVILVFALNGGALGSWAPRVPALADQTDAEPGALGLALLGASVGMLLAAAVTGRLVEWFGARAVIAGSTLVACALLPGLGAAPSVPLLGAALVGLGASVGMLDVAMNVAGVAVERRVERPVMPIFHAGFSFGALVGSGAAALAAGHGWSPARHLTVAAVVAVAVLLAVLRPLPGVAPRAAHSAEPPPAAGAVPIRRPALWLLAGVALCSAIAEGASSDWSALLMVTEHGVGEGAAALAFSVFSLAMAVTRLAGGWTHARFGPTRVLVGGAVCAGGGLLAAALLPVAAAGYAGFVLAGAGLAASFPVALSLAGEAGRRGDGTGGEREIAFVTAIAYTGFLAGPPLIGGIAQLTSLSTSFVAVGLIAALIAPAATAAGRSLARERAATRCSGRA</sequence>
<evidence type="ECO:0000313" key="7">
    <source>
        <dbReference type="EMBL" id="SFP95936.1"/>
    </source>
</evidence>
<dbReference type="PANTHER" id="PTHR23514">
    <property type="entry name" value="BYPASS OF STOP CODON PROTEIN 6"/>
    <property type="match status" value="1"/>
</dbReference>
<name>A0A1I5UMW3_9PSEU</name>
<keyword evidence="4 5" id="KW-0472">Membrane</keyword>
<comment type="subcellular location">
    <subcellularLocation>
        <location evidence="1">Cell membrane</location>
        <topology evidence="1">Multi-pass membrane protein</topology>
    </subcellularLocation>
</comment>
<keyword evidence="8" id="KW-1185">Reference proteome</keyword>
<dbReference type="InterPro" id="IPR036259">
    <property type="entry name" value="MFS_trans_sf"/>
</dbReference>
<feature type="transmembrane region" description="Helical" evidence="5">
    <location>
        <begin position="69"/>
        <end position="88"/>
    </location>
</feature>
<feature type="transmembrane region" description="Helical" evidence="5">
    <location>
        <begin position="40"/>
        <end position="62"/>
    </location>
</feature>
<feature type="transmembrane region" description="Helical" evidence="5">
    <location>
        <begin position="271"/>
        <end position="293"/>
    </location>
</feature>
<dbReference type="Proteomes" id="UP000198727">
    <property type="component" value="Unassembled WGS sequence"/>
</dbReference>
<dbReference type="InterPro" id="IPR020846">
    <property type="entry name" value="MFS_dom"/>
</dbReference>
<dbReference type="CDD" id="cd17393">
    <property type="entry name" value="MFS_MosC_like"/>
    <property type="match status" value="1"/>
</dbReference>
<dbReference type="GO" id="GO:0022857">
    <property type="term" value="F:transmembrane transporter activity"/>
    <property type="evidence" value="ECO:0007669"/>
    <property type="project" value="InterPro"/>
</dbReference>
<reference evidence="8" key="1">
    <citation type="submission" date="2016-10" db="EMBL/GenBank/DDBJ databases">
        <authorList>
            <person name="Varghese N."/>
            <person name="Submissions S."/>
        </authorList>
    </citation>
    <scope>NUCLEOTIDE SEQUENCE [LARGE SCALE GENOMIC DNA]</scope>
    <source>
        <strain evidence="8">CGMCC 4.5579</strain>
    </source>
</reference>
<organism evidence="7 8">
    <name type="scientific">Amycolatopsis arida</name>
    <dbReference type="NCBI Taxonomy" id="587909"/>
    <lineage>
        <taxon>Bacteria</taxon>
        <taxon>Bacillati</taxon>
        <taxon>Actinomycetota</taxon>
        <taxon>Actinomycetes</taxon>
        <taxon>Pseudonocardiales</taxon>
        <taxon>Pseudonocardiaceae</taxon>
        <taxon>Amycolatopsis</taxon>
    </lineage>
</organism>
<dbReference type="InterPro" id="IPR051788">
    <property type="entry name" value="MFS_Transporter"/>
</dbReference>
<dbReference type="STRING" id="587909.SAMN05421810_10412"/>
<evidence type="ECO:0000313" key="8">
    <source>
        <dbReference type="Proteomes" id="UP000198727"/>
    </source>
</evidence>
<feature type="transmembrane region" description="Helical" evidence="5">
    <location>
        <begin position="299"/>
        <end position="321"/>
    </location>
</feature>
<feature type="transmembrane region" description="Helical" evidence="5">
    <location>
        <begin position="241"/>
        <end position="259"/>
    </location>
</feature>
<proteinExistence type="predicted"/>
<evidence type="ECO:0000259" key="6">
    <source>
        <dbReference type="PROSITE" id="PS50850"/>
    </source>
</evidence>
<dbReference type="EMBL" id="FOWW01000004">
    <property type="protein sequence ID" value="SFP95936.1"/>
    <property type="molecule type" value="Genomic_DNA"/>
</dbReference>
<evidence type="ECO:0000256" key="1">
    <source>
        <dbReference type="ARBA" id="ARBA00004651"/>
    </source>
</evidence>
<dbReference type="AlphaFoldDB" id="A0A1I5UMW3"/>